<evidence type="ECO:0000313" key="1">
    <source>
        <dbReference type="EMBL" id="KIP08390.1"/>
    </source>
</evidence>
<evidence type="ECO:0008006" key="3">
    <source>
        <dbReference type="Google" id="ProtNLM"/>
    </source>
</evidence>
<name>A0A0C3SBZ6_PHLG1</name>
<dbReference type="EMBL" id="KN840480">
    <property type="protein sequence ID" value="KIP08390.1"/>
    <property type="molecule type" value="Genomic_DNA"/>
</dbReference>
<keyword evidence="2" id="KW-1185">Reference proteome</keyword>
<dbReference type="HOGENOM" id="CLU_014572_0_0_1"/>
<dbReference type="OrthoDB" id="544685at2759"/>
<proteinExistence type="predicted"/>
<organism evidence="1 2">
    <name type="scientific">Phlebiopsis gigantea (strain 11061_1 CR5-6)</name>
    <name type="common">White-rot fungus</name>
    <name type="synonym">Peniophora gigantea</name>
    <dbReference type="NCBI Taxonomy" id="745531"/>
    <lineage>
        <taxon>Eukaryota</taxon>
        <taxon>Fungi</taxon>
        <taxon>Dikarya</taxon>
        <taxon>Basidiomycota</taxon>
        <taxon>Agaricomycotina</taxon>
        <taxon>Agaricomycetes</taxon>
        <taxon>Polyporales</taxon>
        <taxon>Phanerochaetaceae</taxon>
        <taxon>Phlebiopsis</taxon>
    </lineage>
</organism>
<dbReference type="STRING" id="745531.A0A0C3SBZ6"/>
<dbReference type="AlphaFoldDB" id="A0A0C3SBZ6"/>
<protein>
    <recommendedName>
        <fullName evidence="3">Mediator complex subunit 1</fullName>
    </recommendedName>
</protein>
<accession>A0A0C3SBZ6</accession>
<gene>
    <name evidence="1" type="ORF">PHLGIDRAFT_104329</name>
</gene>
<evidence type="ECO:0000313" key="2">
    <source>
        <dbReference type="Proteomes" id="UP000053257"/>
    </source>
</evidence>
<dbReference type="Proteomes" id="UP000053257">
    <property type="component" value="Unassembled WGS sequence"/>
</dbReference>
<reference evidence="1 2" key="1">
    <citation type="journal article" date="2014" name="PLoS Genet.">
        <title>Analysis of the Phlebiopsis gigantea genome, transcriptome and secretome provides insight into its pioneer colonization strategies of wood.</title>
        <authorList>
            <person name="Hori C."/>
            <person name="Ishida T."/>
            <person name="Igarashi K."/>
            <person name="Samejima M."/>
            <person name="Suzuki H."/>
            <person name="Master E."/>
            <person name="Ferreira P."/>
            <person name="Ruiz-Duenas F.J."/>
            <person name="Held B."/>
            <person name="Canessa P."/>
            <person name="Larrondo L.F."/>
            <person name="Schmoll M."/>
            <person name="Druzhinina I.S."/>
            <person name="Kubicek C.P."/>
            <person name="Gaskell J.A."/>
            <person name="Kersten P."/>
            <person name="St John F."/>
            <person name="Glasner J."/>
            <person name="Sabat G."/>
            <person name="Splinter BonDurant S."/>
            <person name="Syed K."/>
            <person name="Yadav J."/>
            <person name="Mgbeahuruike A.C."/>
            <person name="Kovalchuk A."/>
            <person name="Asiegbu F.O."/>
            <person name="Lackner G."/>
            <person name="Hoffmeister D."/>
            <person name="Rencoret J."/>
            <person name="Gutierrez A."/>
            <person name="Sun H."/>
            <person name="Lindquist E."/>
            <person name="Barry K."/>
            <person name="Riley R."/>
            <person name="Grigoriev I.V."/>
            <person name="Henrissat B."/>
            <person name="Kues U."/>
            <person name="Berka R.M."/>
            <person name="Martinez A.T."/>
            <person name="Covert S.F."/>
            <person name="Blanchette R.A."/>
            <person name="Cullen D."/>
        </authorList>
    </citation>
    <scope>NUCLEOTIDE SEQUENCE [LARGE SCALE GENOMIC DNA]</scope>
    <source>
        <strain evidence="1 2">11061_1 CR5-6</strain>
    </source>
</reference>
<sequence length="693" mass="75411">MEASSSQTVSNDAHLRTILSVVQEFGAHDAFPTHSTHPYSASPESSISMLRELSSTVTQISSALNALSTLPMSNTKLFSLFKQQTAIAHRVHNAEQTVLKTTDILRRRLGIIYGEDIPHDNTQLVSWCISRFEAWGTSAGMEAFREEEHDGHITLTLGGKVIVVDMNLAIDRTDAQKSRLSVTGVKTSFAVPGGATGSTTQWSTSLDGFLADSLGEFLTAVQKEEEAQDTEDAARIGSRILGSLKYIMMLDQMASEEGDAGLRWFNSVDSLALDAEKFASEEATVIAKALASTTCPLDIFLMRAHGLPLPYLTVPSLSFLVHVSPRAYLTLLRRASTAIPTSSSPLLPTLDVPFSLLRPFVGSHPRPAGVTTANLYFSSSHESPVFTDEAGLSMDLVARPTFTLVPSEEQKVLYFPTVNDSSRKPHRYVLDFTDDGRYSGVVMSQTRMREIQMVVNPLAVLGLTDEAHGVAHTWVDMLLNPQTQLPQEFYTATYRSPSSTHPPLQLRFEAPKEPGFRLEKVRVVSLKAVRGVLEIVREQCWLNETLLSLEWSAEDPNRASAEATLENGAEGATEDELQAVLGGSITPSRIPVKVDVHNWIQQSTDPIFDGGSPAIGTPQHGTRIVMTSGERPPITGVVEISVAHDSSRLRGVAVNITGAIGVDMNPDTMEEIARRGGTFSLPGRVWAKGHGLA</sequence>